<gene>
    <name evidence="1" type="ORF">HMPREF9555_00186</name>
</gene>
<name>E7MZP4_9FIRM</name>
<evidence type="ECO:0000313" key="2">
    <source>
        <dbReference type="Proteomes" id="UP000004633"/>
    </source>
</evidence>
<comment type="caution">
    <text evidence="1">The sequence shown here is derived from an EMBL/GenBank/DDBJ whole genome shotgun (WGS) entry which is preliminary data.</text>
</comment>
<dbReference type="EMBL" id="AECV01000001">
    <property type="protein sequence ID" value="EFW30558.1"/>
    <property type="molecule type" value="Genomic_DNA"/>
</dbReference>
<evidence type="ECO:0000313" key="1">
    <source>
        <dbReference type="EMBL" id="EFW30558.1"/>
    </source>
</evidence>
<dbReference type="HOGENOM" id="CLU_3011766_0_0_9"/>
<sequence>MKNYIVHFVVEIWEECVGLKQQVHLLSYQIIRKCTLINGMEMSSIIQVWGEMVIRQ</sequence>
<keyword evidence="2" id="KW-1185">Reference proteome</keyword>
<dbReference type="Proteomes" id="UP000004633">
    <property type="component" value="Unassembled WGS sequence"/>
</dbReference>
<reference evidence="1 2" key="1">
    <citation type="submission" date="2010-08" db="EMBL/GenBank/DDBJ databases">
        <authorList>
            <person name="Weinstock G."/>
            <person name="Sodergren E."/>
            <person name="Clifton S."/>
            <person name="Fulton L."/>
            <person name="Fulton B."/>
            <person name="Courtney L."/>
            <person name="Fronick C."/>
            <person name="Harrison M."/>
            <person name="Strong C."/>
            <person name="Farmer C."/>
            <person name="Delahaunty K."/>
            <person name="Markovic C."/>
            <person name="Hall O."/>
            <person name="Minx P."/>
            <person name="Tomlinson C."/>
            <person name="Mitreva M."/>
            <person name="Hou S."/>
            <person name="Chen J."/>
            <person name="Wollam A."/>
            <person name="Pepin K.H."/>
            <person name="Johnson M."/>
            <person name="Bhonagiri V."/>
            <person name="Zhang X."/>
            <person name="Suruliraj S."/>
            <person name="Warren W."/>
            <person name="Chinwalla A."/>
            <person name="Mardis E.R."/>
            <person name="Wilson R.K."/>
        </authorList>
    </citation>
    <scope>NUCLEOTIDE SEQUENCE [LARGE SCALE GENOMIC DNA]</scope>
    <source>
        <strain evidence="1 2">F0399</strain>
    </source>
</reference>
<protein>
    <submittedName>
        <fullName evidence="1">Uncharacterized protein</fullName>
    </submittedName>
</protein>
<dbReference type="AlphaFoldDB" id="E7MZP4"/>
<proteinExistence type="predicted"/>
<accession>E7MZP4</accession>
<organism evidence="1 2">
    <name type="scientific">Selenomonas artemidis F0399</name>
    <dbReference type="NCBI Taxonomy" id="749551"/>
    <lineage>
        <taxon>Bacteria</taxon>
        <taxon>Bacillati</taxon>
        <taxon>Bacillota</taxon>
        <taxon>Negativicutes</taxon>
        <taxon>Selenomonadales</taxon>
        <taxon>Selenomonadaceae</taxon>
        <taxon>Selenomonas</taxon>
    </lineage>
</organism>